<keyword evidence="7 10" id="KW-0408">Iron</keyword>
<keyword evidence="6" id="KW-0677">Repeat</keyword>
<feature type="binding site" description="covalent" evidence="9">
    <location>
        <position position="196"/>
    </location>
    <ligand>
        <name>heme c</name>
        <dbReference type="ChEBI" id="CHEBI:61717"/>
        <label>2</label>
    </ligand>
</feature>
<evidence type="ECO:0000256" key="12">
    <source>
        <dbReference type="SAM" id="SignalP"/>
    </source>
</evidence>
<dbReference type="STRING" id="1804984.AYM40_29335"/>
<dbReference type="SUPFAM" id="SSF46626">
    <property type="entry name" value="Cytochrome c"/>
    <property type="match status" value="3"/>
</dbReference>
<feature type="chain" id="PRO_5007813916" evidence="12">
    <location>
        <begin position="23"/>
        <end position="438"/>
    </location>
</feature>
<dbReference type="PROSITE" id="PS51007">
    <property type="entry name" value="CYTC"/>
    <property type="match status" value="3"/>
</dbReference>
<reference evidence="14 15" key="1">
    <citation type="journal article" date="2016" name="Gene">
        <title>PacBio SMRT assembly of a complex multi-replicon genome reveals chlorocatechol degradative operon in a region of genome plasticity.</title>
        <authorList>
            <person name="Ricker N."/>
            <person name="Shen S.Y."/>
            <person name="Goordial J."/>
            <person name="Jin S."/>
            <person name="Fulthorpe R.R."/>
        </authorList>
    </citation>
    <scope>NUCLEOTIDE SEQUENCE [LARGE SCALE GENOMIC DNA]</scope>
    <source>
        <strain evidence="14 15">OLGA172</strain>
    </source>
</reference>
<dbReference type="GO" id="GO:0005506">
    <property type="term" value="F:iron ion binding"/>
    <property type="evidence" value="ECO:0007669"/>
    <property type="project" value="InterPro"/>
</dbReference>
<evidence type="ECO:0000256" key="10">
    <source>
        <dbReference type="PIRSR" id="PIRSR000018-51"/>
    </source>
</evidence>
<dbReference type="InterPro" id="IPR036909">
    <property type="entry name" value="Cyt_c-like_dom_sf"/>
</dbReference>
<dbReference type="Proteomes" id="UP000076852">
    <property type="component" value="Chromosome 2"/>
</dbReference>
<gene>
    <name evidence="14" type="ORF">AYM40_29335</name>
</gene>
<evidence type="ECO:0000256" key="1">
    <source>
        <dbReference type="ARBA" id="ARBA00004236"/>
    </source>
</evidence>
<dbReference type="EMBL" id="CP014579">
    <property type="protein sequence ID" value="ANB76349.1"/>
    <property type="molecule type" value="Genomic_DNA"/>
</dbReference>
<evidence type="ECO:0000256" key="8">
    <source>
        <dbReference type="ARBA" id="ARBA00023136"/>
    </source>
</evidence>
<protein>
    <submittedName>
        <fullName evidence="14">Alcohol dehydrogenase</fullName>
    </submittedName>
</protein>
<feature type="binding site" description="axial binding residue" evidence="10">
    <location>
        <position position="44"/>
    </location>
    <ligand>
        <name>heme c</name>
        <dbReference type="ChEBI" id="CHEBI:61717"/>
        <label>1</label>
    </ligand>
    <ligandPart>
        <name>Fe</name>
        <dbReference type="ChEBI" id="CHEBI:18248"/>
    </ligandPart>
</feature>
<feature type="binding site" description="covalent" evidence="9">
    <location>
        <position position="193"/>
    </location>
    <ligand>
        <name>heme c</name>
        <dbReference type="ChEBI" id="CHEBI:61717"/>
        <label>2</label>
    </ligand>
</feature>
<dbReference type="InterPro" id="IPR051459">
    <property type="entry name" value="Cytochrome_c-type_DH"/>
</dbReference>
<feature type="binding site" description="covalent" evidence="9">
    <location>
        <position position="332"/>
    </location>
    <ligand>
        <name>heme c</name>
        <dbReference type="ChEBI" id="CHEBI:61717"/>
        <label>3</label>
    </ligand>
</feature>
<feature type="binding site" description="covalent" evidence="9">
    <location>
        <position position="40"/>
    </location>
    <ligand>
        <name>heme c</name>
        <dbReference type="ChEBI" id="CHEBI:61717"/>
        <label>1</label>
    </ligand>
</feature>
<feature type="region of interest" description="Disordered" evidence="11">
    <location>
        <begin position="412"/>
        <end position="438"/>
    </location>
</feature>
<keyword evidence="2" id="KW-1003">Cell membrane</keyword>
<feature type="domain" description="Cytochrome c" evidence="13">
    <location>
        <begin position="316"/>
        <end position="406"/>
    </location>
</feature>
<dbReference type="KEGG" id="buz:AYM40_29335"/>
<keyword evidence="4 10" id="KW-0479">Metal-binding</keyword>
<feature type="binding site" description="axial binding residue" evidence="10">
    <location>
        <position position="197"/>
    </location>
    <ligand>
        <name>heme c</name>
        <dbReference type="ChEBI" id="CHEBI:61717"/>
        <label>2</label>
    </ligand>
    <ligandPart>
        <name>Fe</name>
        <dbReference type="ChEBI" id="CHEBI:18248"/>
    </ligandPart>
</feature>
<dbReference type="GO" id="GO:0009055">
    <property type="term" value="F:electron transfer activity"/>
    <property type="evidence" value="ECO:0007669"/>
    <property type="project" value="InterPro"/>
</dbReference>
<accession>A0A160FT72</accession>
<feature type="binding site" description="axial binding residue" evidence="10">
    <location>
        <position position="333"/>
    </location>
    <ligand>
        <name>heme c</name>
        <dbReference type="ChEBI" id="CHEBI:61717"/>
        <label>3</label>
    </ligand>
    <ligandPart>
        <name>Fe</name>
        <dbReference type="ChEBI" id="CHEBI:18248"/>
    </ligandPart>
</feature>
<dbReference type="Pfam" id="PF00034">
    <property type="entry name" value="Cytochrom_C"/>
    <property type="match status" value="3"/>
</dbReference>
<evidence type="ECO:0000256" key="11">
    <source>
        <dbReference type="SAM" id="MobiDB-lite"/>
    </source>
</evidence>
<feature type="binding site" description="covalent" evidence="9">
    <location>
        <position position="329"/>
    </location>
    <ligand>
        <name>heme c</name>
        <dbReference type="ChEBI" id="CHEBI:61717"/>
        <label>3</label>
    </ligand>
</feature>
<evidence type="ECO:0000256" key="5">
    <source>
        <dbReference type="ARBA" id="ARBA00022729"/>
    </source>
</evidence>
<sequence>MSRHYRVAVSASLLLFAIQARAADPQQIARGEYIARAGDCAACHTARINGKPFAGGYPLGTPLGIVYSTNITPDKETGIGDWRYEDFATLMRTGKTREGHTVYPAMPYPSYARITDDDMRALYAFLMNGVTPVKQQNRENGIPWPLSIRWPLKVWSAIFAPDPSHVADAFRDEGDGAAQLARGAYLVQGLGHCGSCHTPRGPALQEKALTDVGNTVYLSGGGSIDGWIAPSLRNEAADGLGSTSPEDIVMFLRSGRTTRVASFGAMNDVVAHSTQYMTDADLRSIAAYLKSLPPHKTGAGPFAYSATVATALYNGRVSTSGAQIYLDRCAGCHRSDGKGNDKAFPALAGNPVLQTADPTSAIHIVLSGASMPATRTAPSAMTMGSYESVLNDQQVADVVSFVQTGWGNQGATATAGQVAKVRKSSRPVDPQGWTAKTP</sequence>
<name>A0A160FT72_9BURK</name>
<comment type="cofactor">
    <cofactor evidence="9">
        <name>heme c</name>
        <dbReference type="ChEBI" id="CHEBI:61717"/>
    </cofactor>
    <text evidence="9">Binds 3 heme c groups covalently per subunit.</text>
</comment>
<dbReference type="GO" id="GO:0020037">
    <property type="term" value="F:heme binding"/>
    <property type="evidence" value="ECO:0007669"/>
    <property type="project" value="InterPro"/>
</dbReference>
<keyword evidence="15" id="KW-1185">Reference proteome</keyword>
<evidence type="ECO:0000313" key="14">
    <source>
        <dbReference type="EMBL" id="ANB76349.1"/>
    </source>
</evidence>
<keyword evidence="8" id="KW-0472">Membrane</keyword>
<feature type="binding site" description="covalent" evidence="9">
    <location>
        <position position="43"/>
    </location>
    <ligand>
        <name>heme c</name>
        <dbReference type="ChEBI" id="CHEBI:61717"/>
        <label>1</label>
    </ligand>
</feature>
<evidence type="ECO:0000256" key="2">
    <source>
        <dbReference type="ARBA" id="ARBA00022475"/>
    </source>
</evidence>
<dbReference type="PANTHER" id="PTHR35008">
    <property type="entry name" value="BLL4482 PROTEIN-RELATED"/>
    <property type="match status" value="1"/>
</dbReference>
<keyword evidence="5 12" id="KW-0732">Signal</keyword>
<organism evidence="14 15">
    <name type="scientific">Paraburkholderia phytofirmans OLGA172</name>
    <dbReference type="NCBI Taxonomy" id="1417228"/>
    <lineage>
        <taxon>Bacteria</taxon>
        <taxon>Pseudomonadati</taxon>
        <taxon>Pseudomonadota</taxon>
        <taxon>Betaproteobacteria</taxon>
        <taxon>Burkholderiales</taxon>
        <taxon>Burkholderiaceae</taxon>
        <taxon>Paraburkholderia</taxon>
    </lineage>
</organism>
<dbReference type="GO" id="GO:0016614">
    <property type="term" value="F:oxidoreductase activity, acting on CH-OH group of donors"/>
    <property type="evidence" value="ECO:0007669"/>
    <property type="project" value="InterPro"/>
</dbReference>
<evidence type="ECO:0000256" key="6">
    <source>
        <dbReference type="ARBA" id="ARBA00022737"/>
    </source>
</evidence>
<feature type="signal peptide" evidence="12">
    <location>
        <begin position="1"/>
        <end position="22"/>
    </location>
</feature>
<evidence type="ECO:0000256" key="3">
    <source>
        <dbReference type="ARBA" id="ARBA00022617"/>
    </source>
</evidence>
<feature type="domain" description="Cytochrome c" evidence="13">
    <location>
        <begin position="178"/>
        <end position="293"/>
    </location>
</feature>
<evidence type="ECO:0000256" key="9">
    <source>
        <dbReference type="PIRSR" id="PIRSR000018-50"/>
    </source>
</evidence>
<feature type="domain" description="Cytochrome c" evidence="13">
    <location>
        <begin position="26"/>
        <end position="130"/>
    </location>
</feature>
<keyword evidence="3 9" id="KW-0349">Heme</keyword>
<dbReference type="PIRSF" id="PIRSF000018">
    <property type="entry name" value="Mb_ADH_cyt_c"/>
    <property type="match status" value="1"/>
</dbReference>
<evidence type="ECO:0000256" key="7">
    <source>
        <dbReference type="ARBA" id="ARBA00023004"/>
    </source>
</evidence>
<dbReference type="RefSeq" id="WP_063499581.1">
    <property type="nucleotide sequence ID" value="NZ_CP014579.1"/>
</dbReference>
<dbReference type="InterPro" id="IPR014353">
    <property type="entry name" value="Membr-bd_ADH_cyt_c"/>
</dbReference>
<evidence type="ECO:0000256" key="4">
    <source>
        <dbReference type="ARBA" id="ARBA00022723"/>
    </source>
</evidence>
<dbReference type="InterPro" id="IPR009056">
    <property type="entry name" value="Cyt_c-like_dom"/>
</dbReference>
<proteinExistence type="predicted"/>
<comment type="subcellular location">
    <subcellularLocation>
        <location evidence="1">Cell membrane</location>
    </subcellularLocation>
</comment>
<dbReference type="GO" id="GO:0005886">
    <property type="term" value="C:plasma membrane"/>
    <property type="evidence" value="ECO:0007669"/>
    <property type="project" value="UniProtKB-SubCell"/>
</dbReference>
<dbReference type="AlphaFoldDB" id="A0A160FT72"/>
<evidence type="ECO:0000259" key="13">
    <source>
        <dbReference type="PROSITE" id="PS51007"/>
    </source>
</evidence>
<dbReference type="PANTHER" id="PTHR35008:SF8">
    <property type="entry name" value="ALCOHOL DEHYDROGENASE CYTOCHROME C SUBUNIT"/>
    <property type="match status" value="1"/>
</dbReference>
<evidence type="ECO:0000313" key="15">
    <source>
        <dbReference type="Proteomes" id="UP000076852"/>
    </source>
</evidence>
<dbReference type="Gene3D" id="1.10.760.10">
    <property type="entry name" value="Cytochrome c-like domain"/>
    <property type="match status" value="3"/>
</dbReference>